<keyword evidence="3 10" id="KW-0255">Endonuclease</keyword>
<evidence type="ECO:0000313" key="12">
    <source>
        <dbReference type="Proteomes" id="UP000002572"/>
    </source>
</evidence>
<dbReference type="PANTHER" id="PTHR34353">
    <property type="entry name" value="CRISPR-ASSOCIATED ENDONUCLEASE CAS1 1"/>
    <property type="match status" value="1"/>
</dbReference>
<evidence type="ECO:0000256" key="9">
    <source>
        <dbReference type="ARBA" id="ARBA00038592"/>
    </source>
</evidence>
<keyword evidence="7 10" id="KW-0238">DNA-binding</keyword>
<dbReference type="eggNOG" id="COG1518">
    <property type="taxonomic scope" value="Bacteria"/>
</dbReference>
<evidence type="ECO:0000313" key="11">
    <source>
        <dbReference type="EMBL" id="ADU65777.1"/>
    </source>
</evidence>
<dbReference type="RefSeq" id="WP_013505658.1">
    <property type="nucleotide sequence ID" value="NC_014836.1"/>
</dbReference>
<dbReference type="PANTHER" id="PTHR34353:SF2">
    <property type="entry name" value="CRISPR-ASSOCIATED ENDONUCLEASE CAS1 1"/>
    <property type="match status" value="1"/>
</dbReference>
<dbReference type="GO" id="GO:0004519">
    <property type="term" value="F:endonuclease activity"/>
    <property type="evidence" value="ECO:0007669"/>
    <property type="project" value="UniProtKB-UniRule"/>
</dbReference>
<dbReference type="GO" id="GO:0043571">
    <property type="term" value="P:maintenance of CRISPR repeat elements"/>
    <property type="evidence" value="ECO:0007669"/>
    <property type="project" value="UniProtKB-UniRule"/>
</dbReference>
<dbReference type="EMBL" id="CP002432">
    <property type="protein sequence ID" value="ADU65777.1"/>
    <property type="molecule type" value="Genomic_DNA"/>
</dbReference>
<dbReference type="InterPro" id="IPR042206">
    <property type="entry name" value="CRISPR-assoc_Cas1_C"/>
</dbReference>
<evidence type="ECO:0000256" key="1">
    <source>
        <dbReference type="ARBA" id="ARBA00022722"/>
    </source>
</evidence>
<dbReference type="Pfam" id="PF01867">
    <property type="entry name" value="Cas_Cas1"/>
    <property type="match status" value="1"/>
</dbReference>
<dbReference type="HOGENOM" id="CLU_052779_1_0_0"/>
<evidence type="ECO:0000256" key="5">
    <source>
        <dbReference type="ARBA" id="ARBA00022842"/>
    </source>
</evidence>
<dbReference type="Gene3D" id="1.20.120.920">
    <property type="entry name" value="CRISPR-associated endonuclease Cas1, C-terminal domain"/>
    <property type="match status" value="1"/>
</dbReference>
<dbReference type="GO" id="GO:0046872">
    <property type="term" value="F:metal ion binding"/>
    <property type="evidence" value="ECO:0007669"/>
    <property type="project" value="UniProtKB-UniRule"/>
</dbReference>
<evidence type="ECO:0000256" key="7">
    <source>
        <dbReference type="ARBA" id="ARBA00023125"/>
    </source>
</evidence>
<dbReference type="Proteomes" id="UP000002572">
    <property type="component" value="Chromosome"/>
</dbReference>
<dbReference type="GO" id="GO:0003677">
    <property type="term" value="F:DNA binding"/>
    <property type="evidence" value="ECO:0007669"/>
    <property type="project" value="UniProtKB-KW"/>
</dbReference>
<comment type="cofactor">
    <cofactor evidence="10">
        <name>Mg(2+)</name>
        <dbReference type="ChEBI" id="CHEBI:18420"/>
    </cofactor>
    <cofactor evidence="10">
        <name>Mn(2+)</name>
        <dbReference type="ChEBI" id="CHEBI:29035"/>
    </cofactor>
</comment>
<keyword evidence="6 10" id="KW-0051">Antiviral defense</keyword>
<proteinExistence type="inferred from homology"/>
<dbReference type="STRING" id="653733.Selin_1042"/>
<comment type="subunit">
    <text evidence="9 10">Homodimer, forms a heterotetramer with a Cas2 homodimer.</text>
</comment>
<keyword evidence="12" id="KW-1185">Reference proteome</keyword>
<dbReference type="GO" id="GO:0051607">
    <property type="term" value="P:defense response to virus"/>
    <property type="evidence" value="ECO:0007669"/>
    <property type="project" value="UniProtKB-UniRule"/>
</dbReference>
<dbReference type="Gene3D" id="3.100.10.20">
    <property type="entry name" value="CRISPR-associated endonuclease Cas1, N-terminal domain"/>
    <property type="match status" value="1"/>
</dbReference>
<organism evidence="11 12">
    <name type="scientific">Desulfurispirillum indicum (strain ATCC BAA-1389 / DSM 22839 / S5)</name>
    <dbReference type="NCBI Taxonomy" id="653733"/>
    <lineage>
        <taxon>Bacteria</taxon>
        <taxon>Pseudomonadati</taxon>
        <taxon>Chrysiogenota</taxon>
        <taxon>Chrysiogenia</taxon>
        <taxon>Chrysiogenales</taxon>
        <taxon>Chrysiogenaceae</taxon>
        <taxon>Desulfurispirillum</taxon>
    </lineage>
</organism>
<dbReference type="EC" id="3.1.-.-" evidence="10"/>
<name>E6W3I4_DESIS</name>
<evidence type="ECO:0000256" key="4">
    <source>
        <dbReference type="ARBA" id="ARBA00022801"/>
    </source>
</evidence>
<keyword evidence="1 10" id="KW-0540">Nuclease</keyword>
<feature type="binding site" evidence="10">
    <location>
        <position position="159"/>
    </location>
    <ligand>
        <name>Mn(2+)</name>
        <dbReference type="ChEBI" id="CHEBI:29035"/>
    </ligand>
</feature>
<keyword evidence="8 10" id="KW-0464">Manganese</keyword>
<dbReference type="CDD" id="cd09634">
    <property type="entry name" value="Cas1_I-II-III"/>
    <property type="match status" value="1"/>
</dbReference>
<feature type="binding site" evidence="10">
    <location>
        <position position="240"/>
    </location>
    <ligand>
        <name>Mn(2+)</name>
        <dbReference type="ChEBI" id="CHEBI:29035"/>
    </ligand>
</feature>
<feature type="binding site" evidence="10">
    <location>
        <position position="225"/>
    </location>
    <ligand>
        <name>Mn(2+)</name>
        <dbReference type="ChEBI" id="CHEBI:29035"/>
    </ligand>
</feature>
<evidence type="ECO:0000256" key="10">
    <source>
        <dbReference type="HAMAP-Rule" id="MF_01470"/>
    </source>
</evidence>
<dbReference type="NCBIfam" id="TIGR00287">
    <property type="entry name" value="cas1"/>
    <property type="match status" value="1"/>
</dbReference>
<dbReference type="InterPro" id="IPR002729">
    <property type="entry name" value="CRISPR-assoc_Cas1"/>
</dbReference>
<comment type="similarity">
    <text evidence="10">Belongs to the CRISPR-associated endonuclease Cas1 family.</text>
</comment>
<keyword evidence="5 10" id="KW-0460">Magnesium</keyword>
<reference evidence="11 12" key="1">
    <citation type="submission" date="2010-12" db="EMBL/GenBank/DDBJ databases">
        <title>Complete sequence of Desulfurispirillum indicum S5.</title>
        <authorList>
            <consortium name="US DOE Joint Genome Institute"/>
            <person name="Lucas S."/>
            <person name="Copeland A."/>
            <person name="Lapidus A."/>
            <person name="Cheng J.-F."/>
            <person name="Goodwin L."/>
            <person name="Pitluck S."/>
            <person name="Chertkov O."/>
            <person name="Held B."/>
            <person name="Detter J.C."/>
            <person name="Han C."/>
            <person name="Tapia R."/>
            <person name="Land M."/>
            <person name="Hauser L."/>
            <person name="Kyrpides N."/>
            <person name="Ivanova N."/>
            <person name="Mikhailova N."/>
            <person name="Haggblom M."/>
            <person name="Rauschenbach I."/>
            <person name="Bini E."/>
            <person name="Woyke T."/>
        </authorList>
    </citation>
    <scope>NUCLEOTIDE SEQUENCE [LARGE SCALE GENOMIC DNA]</scope>
    <source>
        <strain evidence="12">ATCC BAA-1389 / DSM 22839 / S5</strain>
    </source>
</reference>
<evidence type="ECO:0000256" key="6">
    <source>
        <dbReference type="ARBA" id="ARBA00023118"/>
    </source>
</evidence>
<dbReference type="HAMAP" id="MF_01470">
    <property type="entry name" value="Cas1"/>
    <property type="match status" value="1"/>
</dbReference>
<dbReference type="AlphaFoldDB" id="E6W3I4"/>
<dbReference type="GO" id="GO:0016787">
    <property type="term" value="F:hydrolase activity"/>
    <property type="evidence" value="ECO:0007669"/>
    <property type="project" value="UniProtKB-KW"/>
</dbReference>
<dbReference type="OrthoDB" id="9803119at2"/>
<dbReference type="InParanoid" id="E6W3I4"/>
<keyword evidence="4 10" id="KW-0378">Hydrolase</keyword>
<dbReference type="InterPro" id="IPR050646">
    <property type="entry name" value="Cas1"/>
</dbReference>
<comment type="function">
    <text evidence="10">CRISPR (clustered regularly interspaced short palindromic repeat), is an adaptive immune system that provides protection against mobile genetic elements (viruses, transposable elements and conjugative plasmids). CRISPR clusters contain spacers, sequences complementary to antecedent mobile elements, and target invading nucleic acids. CRISPR clusters are transcribed and processed into CRISPR RNA (crRNA). Acts as a dsDNA endonuclease. Involved in the integration of spacer DNA into the CRISPR cassette.</text>
</comment>
<dbReference type="InterPro" id="IPR042211">
    <property type="entry name" value="CRISPR-assoc_Cas1_N"/>
</dbReference>
<evidence type="ECO:0000256" key="8">
    <source>
        <dbReference type="ARBA" id="ARBA00023211"/>
    </source>
</evidence>
<dbReference type="KEGG" id="din:Selin_1042"/>
<evidence type="ECO:0000256" key="3">
    <source>
        <dbReference type="ARBA" id="ARBA00022759"/>
    </source>
</evidence>
<keyword evidence="2 10" id="KW-0479">Metal-binding</keyword>
<sequence>MATVVVDEQGSHIQYKTNQLIITSKDDNLSWSIPKMNIERLLIVGRTTLAQSAMDFLLDASIPTHFATTSGCYKGQLCGMEGKNVFARMKQYERYANPAYRNGLARVIVRQKVNNLRYFLAKHNRYHENRVIEDAIVQIKATLQGLDKATNTDEIRGIEGACAATYFQAFGSIFEDREFQFRKRSRRPPLDPINAMLSLGYTVLLAEVITALQSTGLDAYVGYLHSAEYGRPSLACDLQEEFRFVVDELVVKLVNLKQVKAESFEYQEDGAVILTEPAREVFYRAFERKIRGGTIYDGKRHSYRRIIQQQAQKLSKSLFESEPSYQPFVRPQN</sequence>
<gene>
    <name evidence="10" type="primary">cas1</name>
    <name evidence="11" type="ordered locus">Selin_1042</name>
</gene>
<accession>E6W3I4</accession>
<evidence type="ECO:0000256" key="2">
    <source>
        <dbReference type="ARBA" id="ARBA00022723"/>
    </source>
</evidence>
<protein>
    <recommendedName>
        <fullName evidence="10">CRISPR-associated endonuclease Cas1</fullName>
        <ecNumber evidence="10">3.1.-.-</ecNumber>
    </recommendedName>
</protein>